<accession>A0A4C1WRT1</accession>
<evidence type="ECO:0000313" key="3">
    <source>
        <dbReference type="EMBL" id="GBP52824.1"/>
    </source>
</evidence>
<keyword evidence="4" id="KW-1185">Reference proteome</keyword>
<organism evidence="3 4">
    <name type="scientific">Eumeta variegata</name>
    <name type="common">Bagworm moth</name>
    <name type="synonym">Eumeta japonica</name>
    <dbReference type="NCBI Taxonomy" id="151549"/>
    <lineage>
        <taxon>Eukaryota</taxon>
        <taxon>Metazoa</taxon>
        <taxon>Ecdysozoa</taxon>
        <taxon>Arthropoda</taxon>
        <taxon>Hexapoda</taxon>
        <taxon>Insecta</taxon>
        <taxon>Pterygota</taxon>
        <taxon>Neoptera</taxon>
        <taxon>Endopterygota</taxon>
        <taxon>Lepidoptera</taxon>
        <taxon>Glossata</taxon>
        <taxon>Ditrysia</taxon>
        <taxon>Tineoidea</taxon>
        <taxon>Psychidae</taxon>
        <taxon>Oiketicinae</taxon>
        <taxon>Eumeta</taxon>
    </lineage>
</organism>
<evidence type="ECO:0000256" key="1">
    <source>
        <dbReference type="SAM" id="MobiDB-lite"/>
    </source>
</evidence>
<evidence type="ECO:0000256" key="2">
    <source>
        <dbReference type="SAM" id="Phobius"/>
    </source>
</evidence>
<keyword evidence="2" id="KW-0812">Transmembrane</keyword>
<comment type="caution">
    <text evidence="3">The sequence shown here is derived from an EMBL/GenBank/DDBJ whole genome shotgun (WGS) entry which is preliminary data.</text>
</comment>
<protein>
    <submittedName>
        <fullName evidence="3">Solute carrier family 22 member 6-A</fullName>
    </submittedName>
</protein>
<feature type="region of interest" description="Disordered" evidence="1">
    <location>
        <begin position="66"/>
        <end position="89"/>
    </location>
</feature>
<dbReference type="AlphaFoldDB" id="A0A4C1WRT1"/>
<dbReference type="OrthoDB" id="2261376at2759"/>
<feature type="transmembrane region" description="Helical" evidence="2">
    <location>
        <begin position="38"/>
        <end position="58"/>
    </location>
</feature>
<name>A0A4C1WRT1_EUMVA</name>
<feature type="compositionally biased region" description="Basic and acidic residues" evidence="1">
    <location>
        <begin position="68"/>
        <end position="89"/>
    </location>
</feature>
<keyword evidence="2" id="KW-1133">Transmembrane helix</keyword>
<reference evidence="3 4" key="1">
    <citation type="journal article" date="2019" name="Commun. Biol.">
        <title>The bagworm genome reveals a unique fibroin gene that provides high tensile strength.</title>
        <authorList>
            <person name="Kono N."/>
            <person name="Nakamura H."/>
            <person name="Ohtoshi R."/>
            <person name="Tomita M."/>
            <person name="Numata K."/>
            <person name="Arakawa K."/>
        </authorList>
    </citation>
    <scope>NUCLEOTIDE SEQUENCE [LARGE SCALE GENOMIC DNA]</scope>
</reference>
<sequence>MKDYESLHFGTCNTNLTGFSPARCFELGSKVKARYHEFLPTTVFAIMAVLSGILVLTLPETNNQKLPDSLREAQELDTRPQEEVARTKL</sequence>
<gene>
    <name evidence="3" type="primary">slc22a6-a</name>
    <name evidence="3" type="ORF">EVAR_39362_1</name>
</gene>
<keyword evidence="2" id="KW-0472">Membrane</keyword>
<evidence type="ECO:0000313" key="4">
    <source>
        <dbReference type="Proteomes" id="UP000299102"/>
    </source>
</evidence>
<dbReference type="EMBL" id="BGZK01000610">
    <property type="protein sequence ID" value="GBP52824.1"/>
    <property type="molecule type" value="Genomic_DNA"/>
</dbReference>
<dbReference type="Proteomes" id="UP000299102">
    <property type="component" value="Unassembled WGS sequence"/>
</dbReference>
<proteinExistence type="predicted"/>